<feature type="transmembrane region" description="Helical" evidence="5">
    <location>
        <begin position="272"/>
        <end position="300"/>
    </location>
</feature>
<feature type="transmembrane region" description="Helical" evidence="5">
    <location>
        <begin position="168"/>
        <end position="185"/>
    </location>
</feature>
<dbReference type="GeneID" id="89336706"/>
<keyword evidence="2 5" id="KW-0812">Transmembrane</keyword>
<dbReference type="InterPro" id="IPR020846">
    <property type="entry name" value="MFS_dom"/>
</dbReference>
<dbReference type="RefSeq" id="WP_338598607.1">
    <property type="nucleotide sequence ID" value="NZ_CP146016.1"/>
</dbReference>
<accession>A0AAX4KX34</accession>
<feature type="transmembrane region" description="Helical" evidence="5">
    <location>
        <begin position="105"/>
        <end position="127"/>
    </location>
</feature>
<dbReference type="GO" id="GO:0022857">
    <property type="term" value="F:transmembrane transporter activity"/>
    <property type="evidence" value="ECO:0007669"/>
    <property type="project" value="InterPro"/>
</dbReference>
<dbReference type="InterPro" id="IPR011701">
    <property type="entry name" value="MFS"/>
</dbReference>
<keyword evidence="4 5" id="KW-0472">Membrane</keyword>
<dbReference type="AlphaFoldDB" id="A0AAX4KX34"/>
<dbReference type="SUPFAM" id="SSF103473">
    <property type="entry name" value="MFS general substrate transporter"/>
    <property type="match status" value="1"/>
</dbReference>
<feature type="transmembrane region" description="Helical" evidence="5">
    <location>
        <begin position="139"/>
        <end position="162"/>
    </location>
</feature>
<organism evidence="7 8">
    <name type="scientific">Sulfolobus tengchongensis</name>
    <dbReference type="NCBI Taxonomy" id="207809"/>
    <lineage>
        <taxon>Archaea</taxon>
        <taxon>Thermoproteota</taxon>
        <taxon>Thermoprotei</taxon>
        <taxon>Sulfolobales</taxon>
        <taxon>Sulfolobaceae</taxon>
        <taxon>Sulfolobus</taxon>
    </lineage>
</organism>
<evidence type="ECO:0000259" key="6">
    <source>
        <dbReference type="PROSITE" id="PS50850"/>
    </source>
</evidence>
<comment type="subcellular location">
    <subcellularLocation>
        <location evidence="1">Membrane</location>
        <topology evidence="1">Multi-pass membrane protein</topology>
    </subcellularLocation>
</comment>
<feature type="transmembrane region" description="Helical" evidence="5">
    <location>
        <begin position="37"/>
        <end position="64"/>
    </location>
</feature>
<dbReference type="Gene3D" id="1.20.1250.20">
    <property type="entry name" value="MFS general substrate transporter like domains"/>
    <property type="match status" value="1"/>
</dbReference>
<dbReference type="InterPro" id="IPR036259">
    <property type="entry name" value="MFS_trans_sf"/>
</dbReference>
<evidence type="ECO:0000313" key="8">
    <source>
        <dbReference type="Proteomes" id="UP001432202"/>
    </source>
</evidence>
<gene>
    <name evidence="7" type="ORF">V6M85_08020</name>
</gene>
<evidence type="ECO:0000256" key="5">
    <source>
        <dbReference type="SAM" id="Phobius"/>
    </source>
</evidence>
<evidence type="ECO:0000256" key="4">
    <source>
        <dbReference type="ARBA" id="ARBA00023136"/>
    </source>
</evidence>
<proteinExistence type="predicted"/>
<sequence>MDRISIFSLIIARIFRSLSAGIIFVILPYLVLLELKYSSLILGFAYTVGTLSTAVLGLIVGYIADLYGRKYSLILASFLLPLSAMLIVLNHSLISLFIASALGGYSATGAVAGGGIGGIVAPIQNALLTELTDETNRTFYFSLFTFLSGIAASVGAYIAGFFKVDEGFMIAMLLAFISVIALIPVKSKNIRAHSASLKSKVVIGKFSITGVLNGFSVGLITPFLIPFFILVYHVPKSEMSIYTFYSSLIASVLILLAPYIDKKMGFLMSIAVTRGIAGVLSVIMPIIRIFSVSLGIYLILPAMRILSLPIQQRAMTQMVSEDEVGRAMGINQVTRLASSSASTSITGYLFSESEIDLPFFISGVVMFLNIYLYYRFFGGKNEINRPTRGSSVFKSTRN</sequence>
<dbReference type="Proteomes" id="UP001432202">
    <property type="component" value="Chromosome"/>
</dbReference>
<dbReference type="PANTHER" id="PTHR23520:SF5">
    <property type="entry name" value="TRANSPORTER, PUTATIVE (AFU_ORTHOLOGUE AFUA_3G04000)-RELATED"/>
    <property type="match status" value="1"/>
</dbReference>
<evidence type="ECO:0000256" key="1">
    <source>
        <dbReference type="ARBA" id="ARBA00004141"/>
    </source>
</evidence>
<dbReference type="PANTHER" id="PTHR23520">
    <property type="entry name" value="TRANSPORTER, PUTATIVE (AFU_ORTHOLOGUE AFUA_3G04000)-RELATED"/>
    <property type="match status" value="1"/>
</dbReference>
<feature type="transmembrane region" description="Helical" evidence="5">
    <location>
        <begin position="206"/>
        <end position="229"/>
    </location>
</feature>
<dbReference type="EMBL" id="CP146016">
    <property type="protein sequence ID" value="WWQ59446.1"/>
    <property type="molecule type" value="Genomic_DNA"/>
</dbReference>
<dbReference type="Pfam" id="PF07690">
    <property type="entry name" value="MFS_1"/>
    <property type="match status" value="1"/>
</dbReference>
<protein>
    <submittedName>
        <fullName evidence="7">MFS transporter</fullName>
    </submittedName>
</protein>
<feature type="transmembrane region" description="Helical" evidence="5">
    <location>
        <begin position="7"/>
        <end position="31"/>
    </location>
</feature>
<feature type="transmembrane region" description="Helical" evidence="5">
    <location>
        <begin position="241"/>
        <end position="260"/>
    </location>
</feature>
<feature type="transmembrane region" description="Helical" evidence="5">
    <location>
        <begin position="71"/>
        <end position="99"/>
    </location>
</feature>
<feature type="transmembrane region" description="Helical" evidence="5">
    <location>
        <begin position="357"/>
        <end position="374"/>
    </location>
</feature>
<evidence type="ECO:0000313" key="7">
    <source>
        <dbReference type="EMBL" id="WWQ59446.1"/>
    </source>
</evidence>
<evidence type="ECO:0000256" key="3">
    <source>
        <dbReference type="ARBA" id="ARBA00022989"/>
    </source>
</evidence>
<feature type="domain" description="Major facilitator superfamily (MFS) profile" evidence="6">
    <location>
        <begin position="5"/>
        <end position="381"/>
    </location>
</feature>
<dbReference type="PROSITE" id="PS50850">
    <property type="entry name" value="MFS"/>
    <property type="match status" value="1"/>
</dbReference>
<keyword evidence="3 5" id="KW-1133">Transmembrane helix</keyword>
<reference evidence="7 8" key="1">
    <citation type="submission" date="2024-02" db="EMBL/GenBank/DDBJ databases">
        <title>STSV induces naive adaptation in Sulfolobus.</title>
        <authorList>
            <person name="Xiang X."/>
            <person name="Song M."/>
        </authorList>
    </citation>
    <scope>NUCLEOTIDE SEQUENCE [LARGE SCALE GENOMIC DNA]</scope>
    <source>
        <strain evidence="7 8">RT2</strain>
    </source>
</reference>
<dbReference type="GO" id="GO:0016020">
    <property type="term" value="C:membrane"/>
    <property type="evidence" value="ECO:0007669"/>
    <property type="project" value="UniProtKB-SubCell"/>
</dbReference>
<keyword evidence="8" id="KW-1185">Reference proteome</keyword>
<name>A0AAX4KX34_9CREN</name>
<dbReference type="InterPro" id="IPR005829">
    <property type="entry name" value="Sugar_transporter_CS"/>
</dbReference>
<evidence type="ECO:0000256" key="2">
    <source>
        <dbReference type="ARBA" id="ARBA00022692"/>
    </source>
</evidence>
<dbReference type="PROSITE" id="PS00216">
    <property type="entry name" value="SUGAR_TRANSPORT_1"/>
    <property type="match status" value="1"/>
</dbReference>